<dbReference type="GO" id="GO:0030420">
    <property type="term" value="P:establishment of competence for transformation"/>
    <property type="evidence" value="ECO:0007669"/>
    <property type="project" value="InterPro"/>
</dbReference>
<keyword evidence="9" id="KW-1185">Reference proteome</keyword>
<feature type="transmembrane region" description="Helical" evidence="6">
    <location>
        <begin position="42"/>
        <end position="61"/>
    </location>
</feature>
<dbReference type="InterPro" id="IPR052159">
    <property type="entry name" value="Competence_DNA_uptake"/>
</dbReference>
<evidence type="ECO:0000256" key="6">
    <source>
        <dbReference type="SAM" id="Phobius"/>
    </source>
</evidence>
<dbReference type="SMART" id="SM00849">
    <property type="entry name" value="Lactamase_B"/>
    <property type="match status" value="1"/>
</dbReference>
<dbReference type="PANTHER" id="PTHR30619:SF1">
    <property type="entry name" value="RECOMBINATION PROTEIN 2"/>
    <property type="match status" value="1"/>
</dbReference>
<dbReference type="InterPro" id="IPR025405">
    <property type="entry name" value="DUF4131"/>
</dbReference>
<sequence length="770" mass="85149">MIQKTMAFVIGALLLQYQSELPHFGWNLLLIPVALMAWYYRTSLFVHFPAFLIAGFFWASLHAHQSLTPQLIPELEKQDLLATGVISSLPDITTERTRFEFVIERLVHAGESIDFPRRILLSWYRNAPPLAVGEGWQLVIRLKRPHGMLNPGGGDYERILYINGIKATGYVRAGDDNRRLNPAGSGQLFNRLREQIRFRIDQAIEDKGIQGIVRALVIGDRSLIVPDQWEVFRQTGTNHLMAISGLHIGIVSGLFFFLASALWKRFPRACLWLPAQQIGAIAALLSAFCYAGFAGFAIPCVRALIMLSVVMGSLLYKRSISPHQPLCFALFLVVLLDPVTVISSGFWLSFAAVTIIMITMQGRVGSRSAVLWSVVRIQWVVSLGLAPVLLLLGFDVPLLSPLVNFLMVPLFSLLLVPLLLLTVVLLCSWTAPGLFLLMPSVWLIEKIQWALAWIADYDLTASLLGTPPTWMLMGLLLSILLLLLPAGIPGRWLGLLLLFPLILFRNPPLEAGQVHLTLLDVGQGLAIVVRTARHVLLYDVGPSYPSGFDTGKLVVLPFLKSQGIKHIDKVIVSNGDSDHRGGLHAVMENRSIGELLSGEPQRIPGVTSAQCLAGLNWEWDGVRFEILHPDGTRDWKGNNASCVLAVRSGTGQLLLTGDIEAAAEASLIAHYSKRLTSQVVTVPHHGSASSSGKDFIKMTQAQYGLISAGYRNRYNFPREDVRLRWQNAKTTLLNTAESGAISLILTPDGTIHGPWAYRAANRRYWMSAPM</sequence>
<proteinExistence type="predicted"/>
<dbReference type="InterPro" id="IPR004797">
    <property type="entry name" value="Competence_ComEC/Rec2"/>
</dbReference>
<dbReference type="OrthoDB" id="9761531at2"/>
<feature type="transmembrane region" description="Helical" evidence="6">
    <location>
        <begin position="475"/>
        <end position="499"/>
    </location>
</feature>
<feature type="domain" description="Metallo-beta-lactamase" evidence="7">
    <location>
        <begin position="523"/>
        <end position="710"/>
    </location>
</feature>
<dbReference type="Proteomes" id="UP000316649">
    <property type="component" value="Unassembled WGS sequence"/>
</dbReference>
<dbReference type="Pfam" id="PF13567">
    <property type="entry name" value="DUF4131"/>
    <property type="match status" value="1"/>
</dbReference>
<protein>
    <submittedName>
        <fullName evidence="8">DNA internalization-related competence protein ComEC/Rec2</fullName>
    </submittedName>
</protein>
<evidence type="ECO:0000313" key="9">
    <source>
        <dbReference type="Proteomes" id="UP000316649"/>
    </source>
</evidence>
<feature type="transmembrane region" description="Helical" evidence="6">
    <location>
        <begin position="406"/>
        <end position="427"/>
    </location>
</feature>
<dbReference type="InterPro" id="IPR001279">
    <property type="entry name" value="Metallo-B-lactamas"/>
</dbReference>
<name>A0A557RUN5_9GAMM</name>
<dbReference type="InterPro" id="IPR004477">
    <property type="entry name" value="ComEC_N"/>
</dbReference>
<feature type="transmembrane region" description="Helical" evidence="6">
    <location>
        <begin position="328"/>
        <end position="358"/>
    </location>
</feature>
<evidence type="ECO:0000256" key="4">
    <source>
        <dbReference type="ARBA" id="ARBA00022989"/>
    </source>
</evidence>
<evidence type="ECO:0000256" key="1">
    <source>
        <dbReference type="ARBA" id="ARBA00004651"/>
    </source>
</evidence>
<dbReference type="SUPFAM" id="SSF56281">
    <property type="entry name" value="Metallo-hydrolase/oxidoreductase"/>
    <property type="match status" value="1"/>
</dbReference>
<dbReference type="CDD" id="cd07731">
    <property type="entry name" value="ComA-like_MBL-fold"/>
    <property type="match status" value="1"/>
</dbReference>
<dbReference type="InterPro" id="IPR036866">
    <property type="entry name" value="RibonucZ/Hydroxyglut_hydro"/>
</dbReference>
<keyword evidence="5 6" id="KW-0472">Membrane</keyword>
<evidence type="ECO:0000313" key="8">
    <source>
        <dbReference type="EMBL" id="TVO68873.1"/>
    </source>
</evidence>
<feature type="transmembrane region" description="Helical" evidence="6">
    <location>
        <begin position="370"/>
        <end position="394"/>
    </location>
</feature>
<dbReference type="PANTHER" id="PTHR30619">
    <property type="entry name" value="DNA INTERNALIZATION/COMPETENCE PROTEIN COMEC/REC2"/>
    <property type="match status" value="1"/>
</dbReference>
<dbReference type="InterPro" id="IPR035681">
    <property type="entry name" value="ComA-like_MBL"/>
</dbReference>
<keyword evidence="2" id="KW-1003">Cell membrane</keyword>
<comment type="subcellular location">
    <subcellularLocation>
        <location evidence="1">Cell membrane</location>
        <topology evidence="1">Multi-pass membrane protein</topology>
    </subcellularLocation>
</comment>
<dbReference type="Gene3D" id="3.60.15.10">
    <property type="entry name" value="Ribonuclease Z/Hydroxyacylglutathione hydrolase-like"/>
    <property type="match status" value="1"/>
</dbReference>
<dbReference type="NCBIfam" id="TIGR00360">
    <property type="entry name" value="ComEC_N-term"/>
    <property type="match status" value="1"/>
</dbReference>
<comment type="caution">
    <text evidence="8">The sequence shown here is derived from an EMBL/GenBank/DDBJ whole genome shotgun (WGS) entry which is preliminary data.</text>
</comment>
<dbReference type="NCBIfam" id="TIGR00361">
    <property type="entry name" value="ComEC_Rec2"/>
    <property type="match status" value="1"/>
</dbReference>
<evidence type="ECO:0000256" key="2">
    <source>
        <dbReference type="ARBA" id="ARBA00022475"/>
    </source>
</evidence>
<evidence type="ECO:0000259" key="7">
    <source>
        <dbReference type="SMART" id="SM00849"/>
    </source>
</evidence>
<dbReference type="EMBL" id="VMNH01000033">
    <property type="protein sequence ID" value="TVO68873.1"/>
    <property type="molecule type" value="Genomic_DNA"/>
</dbReference>
<dbReference type="RefSeq" id="WP_144360581.1">
    <property type="nucleotide sequence ID" value="NZ_VMNH01000033.1"/>
</dbReference>
<dbReference type="AlphaFoldDB" id="A0A557RUN5"/>
<evidence type="ECO:0000256" key="3">
    <source>
        <dbReference type="ARBA" id="ARBA00022692"/>
    </source>
</evidence>
<keyword evidence="3 6" id="KW-0812">Transmembrane</keyword>
<reference evidence="8 9" key="1">
    <citation type="submission" date="2019-07" db="EMBL/GenBank/DDBJ databases">
        <title>The pathways for chlorine oxyanion respiration interact through the shared metabolite chlorate.</title>
        <authorList>
            <person name="Barnum T.P."/>
            <person name="Cheng Y."/>
            <person name="Hill K.A."/>
            <person name="Lucas L.N."/>
            <person name="Carlson H.K."/>
            <person name="Coates J.D."/>
        </authorList>
    </citation>
    <scope>NUCLEOTIDE SEQUENCE [LARGE SCALE GENOMIC DNA]</scope>
    <source>
        <strain evidence="8 9">BK-1</strain>
    </source>
</reference>
<gene>
    <name evidence="8" type="ORF">FHP88_18305</name>
</gene>
<feature type="transmembrane region" description="Helical" evidence="6">
    <location>
        <begin position="240"/>
        <end position="263"/>
    </location>
</feature>
<dbReference type="GO" id="GO:0005886">
    <property type="term" value="C:plasma membrane"/>
    <property type="evidence" value="ECO:0007669"/>
    <property type="project" value="UniProtKB-SubCell"/>
</dbReference>
<keyword evidence="4 6" id="KW-1133">Transmembrane helix</keyword>
<dbReference type="Pfam" id="PF00753">
    <property type="entry name" value="Lactamase_B"/>
    <property type="match status" value="1"/>
</dbReference>
<organism evidence="8 9">
    <name type="scientific">Sedimenticola selenatireducens</name>
    <dbReference type="NCBI Taxonomy" id="191960"/>
    <lineage>
        <taxon>Bacteria</taxon>
        <taxon>Pseudomonadati</taxon>
        <taxon>Pseudomonadota</taxon>
        <taxon>Gammaproteobacteria</taxon>
        <taxon>Chromatiales</taxon>
        <taxon>Sedimenticolaceae</taxon>
        <taxon>Sedimenticola</taxon>
    </lineage>
</organism>
<evidence type="ECO:0000256" key="5">
    <source>
        <dbReference type="ARBA" id="ARBA00023136"/>
    </source>
</evidence>
<accession>A0A557RUN5</accession>
<dbReference type="Pfam" id="PF03772">
    <property type="entry name" value="Competence"/>
    <property type="match status" value="1"/>
</dbReference>